<dbReference type="PANTHER" id="PTHR43237">
    <property type="entry name" value="NADP-DEPENDENT MALIC ENZYME"/>
    <property type="match status" value="1"/>
</dbReference>
<feature type="domain" description="Malic enzyme N-terminal" evidence="10">
    <location>
        <begin position="15"/>
        <end position="148"/>
    </location>
</feature>
<dbReference type="InterPro" id="IPR015884">
    <property type="entry name" value="Malic_enzyme_CS"/>
</dbReference>
<dbReference type="GO" id="GO:0004473">
    <property type="term" value="F:malate dehydrogenase (decarboxylating) (NADP+) activity"/>
    <property type="evidence" value="ECO:0007669"/>
    <property type="project" value="UniProtKB-EC"/>
</dbReference>
<evidence type="ECO:0000256" key="4">
    <source>
        <dbReference type="ARBA" id="ARBA00023002"/>
    </source>
</evidence>
<organism evidence="11 12">
    <name type="scientific">Bhargavaea cecembensis DSE10</name>
    <dbReference type="NCBI Taxonomy" id="1235279"/>
    <lineage>
        <taxon>Bacteria</taxon>
        <taxon>Bacillati</taxon>
        <taxon>Bacillota</taxon>
        <taxon>Bacilli</taxon>
        <taxon>Bacillales</taxon>
        <taxon>Caryophanaceae</taxon>
        <taxon>Bhargavaea</taxon>
    </lineage>
</organism>
<evidence type="ECO:0000313" key="12">
    <source>
        <dbReference type="Proteomes" id="UP000011919"/>
    </source>
</evidence>
<feature type="binding site" evidence="6">
    <location>
        <position position="286"/>
    </location>
    <ligand>
        <name>(S)-malate</name>
        <dbReference type="ChEBI" id="CHEBI:15589"/>
    </ligand>
</feature>
<accession>M7NDF3</accession>
<proteinExistence type="inferred from homology"/>
<feature type="binding site" evidence="6">
    <location>
        <position position="316"/>
    </location>
    <ligand>
        <name>(S)-malate</name>
        <dbReference type="ChEBI" id="CHEBI:15589"/>
    </ligand>
</feature>
<keyword evidence="3 7" id="KW-0479">Metal-binding</keyword>
<dbReference type="EC" id="1.1.1.40" evidence="11"/>
<dbReference type="InterPro" id="IPR012302">
    <property type="entry name" value="Malic_NAD-bd"/>
</dbReference>
<protein>
    <submittedName>
        <fullName evidence="11">NADP-dependent malic enzyme</fullName>
        <ecNumber evidence="11">1.1.1.40</ecNumber>
    </submittedName>
</protein>
<dbReference type="PATRIC" id="fig|1235279.3.peg.1501"/>
<dbReference type="FunFam" id="3.40.50.10380:FF:000003">
    <property type="entry name" value="NADP-dependent malic enzyme"/>
    <property type="match status" value="1"/>
</dbReference>
<dbReference type="InterPro" id="IPR001891">
    <property type="entry name" value="Malic_OxRdtase"/>
</dbReference>
<evidence type="ECO:0000256" key="7">
    <source>
        <dbReference type="PIRSR" id="PIRSR000106-3"/>
    </source>
</evidence>
<comment type="cofactor">
    <cofactor evidence="7">
        <name>Mg(2+)</name>
        <dbReference type="ChEBI" id="CHEBI:18420"/>
    </cofactor>
    <cofactor evidence="7">
        <name>Mn(2+)</name>
        <dbReference type="ChEBI" id="CHEBI:29035"/>
    </cofactor>
    <text evidence="7">Divalent metal cations. Prefers magnesium or manganese.</text>
</comment>
<evidence type="ECO:0000259" key="10">
    <source>
        <dbReference type="SMART" id="SM01274"/>
    </source>
</evidence>
<dbReference type="GO" id="GO:0046872">
    <property type="term" value="F:metal ion binding"/>
    <property type="evidence" value="ECO:0007669"/>
    <property type="project" value="UniProtKB-KW"/>
</dbReference>
<dbReference type="EMBL" id="AOFT01000006">
    <property type="protein sequence ID" value="EMR06608.1"/>
    <property type="molecule type" value="Genomic_DNA"/>
</dbReference>
<keyword evidence="4 11" id="KW-0560">Oxidoreductase</keyword>
<dbReference type="InterPro" id="IPR046346">
    <property type="entry name" value="Aminoacid_DH-like_N_sf"/>
</dbReference>
<name>M7NDF3_9BACL</name>
<dbReference type="InterPro" id="IPR051674">
    <property type="entry name" value="Malate_Decarboxylase"/>
</dbReference>
<dbReference type="Pfam" id="PF03949">
    <property type="entry name" value="Malic_M"/>
    <property type="match status" value="1"/>
</dbReference>
<feature type="binding site" evidence="7">
    <location>
        <position position="134"/>
    </location>
    <ligand>
        <name>a divalent metal cation</name>
        <dbReference type="ChEBI" id="CHEBI:60240"/>
    </ligand>
</feature>
<evidence type="ECO:0000259" key="9">
    <source>
        <dbReference type="SMART" id="SM00919"/>
    </source>
</evidence>
<dbReference type="STRING" id="1235279.C772_01503"/>
<dbReference type="SUPFAM" id="SSF53223">
    <property type="entry name" value="Aminoacid dehydrogenase-like, N-terminal domain"/>
    <property type="match status" value="1"/>
</dbReference>
<dbReference type="Gene3D" id="3.40.50.10380">
    <property type="entry name" value="Malic enzyme, N-terminal domain"/>
    <property type="match status" value="1"/>
</dbReference>
<comment type="similarity">
    <text evidence="2 8">Belongs to the malic enzymes family.</text>
</comment>
<evidence type="ECO:0000256" key="3">
    <source>
        <dbReference type="ARBA" id="ARBA00022723"/>
    </source>
</evidence>
<dbReference type="SUPFAM" id="SSF51735">
    <property type="entry name" value="NAD(P)-binding Rossmann-fold domains"/>
    <property type="match status" value="1"/>
</dbReference>
<evidence type="ECO:0000256" key="6">
    <source>
        <dbReference type="PIRSR" id="PIRSR000106-2"/>
    </source>
</evidence>
<evidence type="ECO:0000256" key="8">
    <source>
        <dbReference type="RuleBase" id="RU003427"/>
    </source>
</evidence>
<dbReference type="InterPro" id="IPR045213">
    <property type="entry name" value="Malic_NAD-bd_bact_type"/>
</dbReference>
<dbReference type="AlphaFoldDB" id="M7NDF3"/>
<dbReference type="eggNOG" id="COG0281">
    <property type="taxonomic scope" value="Bacteria"/>
</dbReference>
<dbReference type="InterPro" id="IPR036291">
    <property type="entry name" value="NAD(P)-bd_dom_sf"/>
</dbReference>
<comment type="caution">
    <text evidence="11">The sequence shown here is derived from an EMBL/GenBank/DDBJ whole genome shotgun (WGS) entry which is preliminary data.</text>
</comment>
<dbReference type="FunFam" id="3.40.50.720:FF:000095">
    <property type="entry name" value="NADP-dependent malic enzyme"/>
    <property type="match status" value="1"/>
</dbReference>
<feature type="active site" description="Proton donor" evidence="5">
    <location>
        <position position="36"/>
    </location>
</feature>
<feature type="domain" description="Malic enzyme NAD-binding" evidence="9">
    <location>
        <begin position="160"/>
        <end position="384"/>
    </location>
</feature>
<feature type="binding site" evidence="7">
    <location>
        <position position="159"/>
    </location>
    <ligand>
        <name>a divalent metal cation</name>
        <dbReference type="ChEBI" id="CHEBI:60240"/>
    </ligand>
</feature>
<feature type="active site" description="Proton acceptor" evidence="5">
    <location>
        <position position="91"/>
    </location>
</feature>
<sequence length="402" mass="43122">MSQYQEAIDLHEQWQGKLSVTVKPEINNMNDLSLAYSPGVAGPCIEIAARKEDVYRYTSKGNLVAVISNGTAVLGLGNIGPEASLPVMEGKSALFKRFADINSVPLILDAANPEVFIQTVKAIAPSFGGINLEDIAAPECFYIEESLKQALDIPVFHDDQHGTAIVVVAALINAGRLVNRNISEMRVVINGAGSAGIAIVKLLNEFGVRNVIMCDTAGAIYEGRPERMNSVKEEVARFTNPELAKGDLIDVLKGADVFIGVSSGGALTSEMVAGMNEDPIVFAMANPVPEIMPEEAKAAGVRIIGTGRSDYPNQINNVLAFPGVFRGALLARASKINEEMKKAAATAIAGLISDKELRPDYIIPNPFDERVVKQVAKRVSEAAYQSGAAKKNRSNEEKMILR</sequence>
<dbReference type="SMART" id="SM01274">
    <property type="entry name" value="malic"/>
    <property type="match status" value="1"/>
</dbReference>
<dbReference type="RefSeq" id="WP_008298743.1">
    <property type="nucleotide sequence ID" value="NZ_AOFT01000006.1"/>
</dbReference>
<dbReference type="Pfam" id="PF00390">
    <property type="entry name" value="malic"/>
    <property type="match status" value="1"/>
</dbReference>
<feature type="binding site" evidence="7">
    <location>
        <position position="133"/>
    </location>
    <ligand>
        <name>a divalent metal cation</name>
        <dbReference type="ChEBI" id="CHEBI:60240"/>
    </ligand>
</feature>
<dbReference type="InterPro" id="IPR037062">
    <property type="entry name" value="Malic_N_dom_sf"/>
</dbReference>
<gene>
    <name evidence="11" type="primary">maeB_2</name>
    <name evidence="11" type="ORF">C772_01503</name>
</gene>
<dbReference type="OrthoDB" id="9805787at2"/>
<keyword evidence="12" id="KW-1185">Reference proteome</keyword>
<dbReference type="CDD" id="cd05311">
    <property type="entry name" value="NAD_bind_2_malic_enz"/>
    <property type="match status" value="1"/>
</dbReference>
<dbReference type="InterPro" id="IPR012301">
    <property type="entry name" value="Malic_N_dom"/>
</dbReference>
<dbReference type="PRINTS" id="PR00072">
    <property type="entry name" value="MALOXRDTASE"/>
</dbReference>
<dbReference type="Proteomes" id="UP000011919">
    <property type="component" value="Unassembled WGS sequence"/>
</dbReference>
<evidence type="ECO:0000256" key="5">
    <source>
        <dbReference type="PIRSR" id="PIRSR000106-1"/>
    </source>
</evidence>
<dbReference type="PROSITE" id="PS00331">
    <property type="entry name" value="MALIC_ENZYMES"/>
    <property type="match status" value="1"/>
</dbReference>
<dbReference type="PIRSF" id="PIRSF000106">
    <property type="entry name" value="ME"/>
    <property type="match status" value="1"/>
</dbReference>
<evidence type="ECO:0000256" key="1">
    <source>
        <dbReference type="ARBA" id="ARBA00001936"/>
    </source>
</evidence>
<dbReference type="Gene3D" id="3.40.50.720">
    <property type="entry name" value="NAD(P)-binding Rossmann-like Domain"/>
    <property type="match status" value="1"/>
</dbReference>
<evidence type="ECO:0000256" key="2">
    <source>
        <dbReference type="ARBA" id="ARBA00008785"/>
    </source>
</evidence>
<comment type="cofactor">
    <cofactor evidence="1">
        <name>Mn(2+)</name>
        <dbReference type="ChEBI" id="CHEBI:29035"/>
    </cofactor>
</comment>
<dbReference type="GO" id="GO:0051287">
    <property type="term" value="F:NAD binding"/>
    <property type="evidence" value="ECO:0007669"/>
    <property type="project" value="InterPro"/>
</dbReference>
<evidence type="ECO:0000313" key="11">
    <source>
        <dbReference type="EMBL" id="EMR06608.1"/>
    </source>
</evidence>
<dbReference type="PANTHER" id="PTHR43237:SF4">
    <property type="entry name" value="NADP-DEPENDENT MALIC ENZYME"/>
    <property type="match status" value="1"/>
</dbReference>
<dbReference type="SMART" id="SM00919">
    <property type="entry name" value="Malic_M"/>
    <property type="match status" value="1"/>
</dbReference>
<reference evidence="11 12" key="1">
    <citation type="journal article" date="2013" name="Genome Announc.">
        <title>Draft Genome Sequence of Bhargavaea cecembensis Strain DSE10T, Isolated from a Deep-Sea Sediment Sample Collected at a Depth of 5,904 m from the Chagos-Laccadive Ridge System in the Indian Ocean.</title>
        <authorList>
            <person name="Shivaji S."/>
            <person name="Ara S."/>
            <person name="Begum Z."/>
            <person name="Ruth M."/>
            <person name="Singh A."/>
            <person name="Kumar Pinnaka A."/>
        </authorList>
    </citation>
    <scope>NUCLEOTIDE SEQUENCE [LARGE SCALE GENOMIC DNA]</scope>
    <source>
        <strain evidence="11 12">DSE10</strain>
    </source>
</reference>